<dbReference type="EMBL" id="CP000502">
    <property type="protein sequence ID" value="ABN68693.2"/>
    <property type="molecule type" value="Genomic_DNA"/>
</dbReference>
<evidence type="ECO:0000256" key="1">
    <source>
        <dbReference type="ARBA" id="ARBA00005234"/>
    </source>
</evidence>
<dbReference type="InParanoid" id="A3M0D9"/>
<feature type="domain" description="Ubiquitin-like protease family profile" evidence="5">
    <location>
        <begin position="143"/>
        <end position="302"/>
    </location>
</feature>
<evidence type="ECO:0000313" key="6">
    <source>
        <dbReference type="EMBL" id="ABN68693.2"/>
    </source>
</evidence>
<dbReference type="HOGENOM" id="CLU_024324_0_0_1"/>
<dbReference type="KEGG" id="pic:PICST_64139"/>
<name>A3M0D9_PICST</name>
<proteinExistence type="inferred from homology"/>
<dbReference type="GO" id="GO:0005634">
    <property type="term" value="C:nucleus"/>
    <property type="evidence" value="ECO:0007669"/>
    <property type="project" value="TreeGrafter"/>
</dbReference>
<dbReference type="Proteomes" id="UP000002258">
    <property type="component" value="Chromosome 8"/>
</dbReference>
<accession>A3M0D9</accession>
<dbReference type="STRING" id="322104.A3M0D9"/>
<evidence type="ECO:0000313" key="7">
    <source>
        <dbReference type="Proteomes" id="UP000002258"/>
    </source>
</evidence>
<dbReference type="OrthoDB" id="1939479at2759"/>
<keyword evidence="4" id="KW-0788">Thiol protease</keyword>
<dbReference type="InterPro" id="IPR003653">
    <property type="entry name" value="Peptidase_C48_C"/>
</dbReference>
<dbReference type="PANTHER" id="PTHR12606:SF141">
    <property type="entry name" value="GH15225P-RELATED"/>
    <property type="match status" value="1"/>
</dbReference>
<feature type="non-terminal residue" evidence="6">
    <location>
        <position position="1"/>
    </location>
</feature>
<dbReference type="RefSeq" id="XP_001386722.2">
    <property type="nucleotide sequence ID" value="XM_001386685.1"/>
</dbReference>
<reference evidence="6 7" key="1">
    <citation type="journal article" date="2007" name="Nat. Biotechnol.">
        <title>Genome sequence of the lignocellulose-bioconverting and xylose-fermenting yeast Pichia stipitis.</title>
        <authorList>
            <person name="Jeffries T.W."/>
            <person name="Grigoriev I.V."/>
            <person name="Grimwood J."/>
            <person name="Laplaza J.M."/>
            <person name="Aerts A."/>
            <person name="Salamov A."/>
            <person name="Schmutz J."/>
            <person name="Lindquist E."/>
            <person name="Dehal P."/>
            <person name="Shapiro H."/>
            <person name="Jin Y.S."/>
            <person name="Passoth V."/>
            <person name="Richardson P.M."/>
        </authorList>
    </citation>
    <scope>NUCLEOTIDE SEQUENCE [LARGE SCALE GENOMIC DNA]</scope>
    <source>
        <strain evidence="7">ATCC 58785 / CBS 6054 / NBRC 10063 / NRRL Y-11545</strain>
    </source>
</reference>
<dbReference type="Pfam" id="PF02902">
    <property type="entry name" value="Peptidase_C48"/>
    <property type="match status" value="1"/>
</dbReference>
<dbReference type="AlphaFoldDB" id="A3M0D9"/>
<evidence type="ECO:0000256" key="3">
    <source>
        <dbReference type="ARBA" id="ARBA00022801"/>
    </source>
</evidence>
<keyword evidence="3" id="KW-0378">Hydrolase</keyword>
<dbReference type="GeneID" id="4840909"/>
<evidence type="ECO:0000256" key="4">
    <source>
        <dbReference type="ARBA" id="ARBA00022807"/>
    </source>
</evidence>
<dbReference type="Gene3D" id="3.40.395.10">
    <property type="entry name" value="Adenoviral Proteinase, Chain A"/>
    <property type="match status" value="1"/>
</dbReference>
<dbReference type="GO" id="GO:0016929">
    <property type="term" value="F:deSUMOylase activity"/>
    <property type="evidence" value="ECO:0007669"/>
    <property type="project" value="TreeGrafter"/>
</dbReference>
<protein>
    <recommendedName>
        <fullName evidence="5">Ubiquitin-like protease family profile domain-containing protein</fullName>
    </recommendedName>
</protein>
<dbReference type="SUPFAM" id="SSF54001">
    <property type="entry name" value="Cysteine proteinases"/>
    <property type="match status" value="1"/>
</dbReference>
<dbReference type="GO" id="GO:0016926">
    <property type="term" value="P:protein desumoylation"/>
    <property type="evidence" value="ECO:0007669"/>
    <property type="project" value="TreeGrafter"/>
</dbReference>
<keyword evidence="7" id="KW-1185">Reference proteome</keyword>
<evidence type="ECO:0000259" key="5">
    <source>
        <dbReference type="PROSITE" id="PS50600"/>
    </source>
</evidence>
<dbReference type="OMA" id="ITHEQEY"/>
<evidence type="ECO:0000256" key="2">
    <source>
        <dbReference type="ARBA" id="ARBA00022670"/>
    </source>
</evidence>
<comment type="similarity">
    <text evidence="1">Belongs to the peptidase C48 family.</text>
</comment>
<dbReference type="GO" id="GO:0006508">
    <property type="term" value="P:proteolysis"/>
    <property type="evidence" value="ECO:0007669"/>
    <property type="project" value="UniProtKB-KW"/>
</dbReference>
<dbReference type="PROSITE" id="PS50600">
    <property type="entry name" value="ULP_PROTEASE"/>
    <property type="match status" value="1"/>
</dbReference>
<organism evidence="6 7">
    <name type="scientific">Scheffersomyces stipitis (strain ATCC 58785 / CBS 6054 / NBRC 10063 / NRRL Y-11545)</name>
    <name type="common">Yeast</name>
    <name type="synonym">Pichia stipitis</name>
    <dbReference type="NCBI Taxonomy" id="322104"/>
    <lineage>
        <taxon>Eukaryota</taxon>
        <taxon>Fungi</taxon>
        <taxon>Dikarya</taxon>
        <taxon>Ascomycota</taxon>
        <taxon>Saccharomycotina</taxon>
        <taxon>Pichiomycetes</taxon>
        <taxon>Debaryomycetaceae</taxon>
        <taxon>Scheffersomyces</taxon>
    </lineage>
</organism>
<dbReference type="InterPro" id="IPR038765">
    <property type="entry name" value="Papain-like_cys_pep_sf"/>
</dbReference>
<dbReference type="eggNOG" id="KOG0778">
    <property type="taxonomic scope" value="Eukaryota"/>
</dbReference>
<sequence length="333" mass="39003">QYGTSLSLSNNYLKSSSYQKEYTPEPNFEGVKRERIKLSDYSQFIKQEPQISEYKKSILNYYIPSSPVSITNYSIVDKLIPHYYVDKISAEYDRKRIDNQKIIEKSRLDSLSKITPLGPQELQKVQAVWQSSRTDTFATNYQIELYFHDLKTLRDGKWLNDNIIDYYLNLIMESQNQKVFGWTTHFYTTLETKGYSGVARWAKRKKINLFEKKKILVPINILNTHWALAVIDNVDKSIRYYDSLSSSGNENAMLNLKDYMKQEASRLNVPVIDYELYPHMETPQQANGYDCGVFTCTAAKYIALSKSLTYSQKDMKVIRRRMTYEIISSRLLD</sequence>
<gene>
    <name evidence="6" type="ORF">PICST_64139</name>
</gene>
<dbReference type="PANTHER" id="PTHR12606">
    <property type="entry name" value="SENTRIN/SUMO-SPECIFIC PROTEASE"/>
    <property type="match status" value="1"/>
</dbReference>
<keyword evidence="2" id="KW-0645">Protease</keyword>